<evidence type="ECO:0000313" key="8">
    <source>
        <dbReference type="EMBL" id="SEA02087.1"/>
    </source>
</evidence>
<dbReference type="GO" id="GO:0006308">
    <property type="term" value="P:DNA catabolic process"/>
    <property type="evidence" value="ECO:0007669"/>
    <property type="project" value="InterPro"/>
</dbReference>
<organism evidence="8 9">
    <name type="scientific">Alistipes timonensis JC136</name>
    <dbReference type="NCBI Taxonomy" id="1033731"/>
    <lineage>
        <taxon>Bacteria</taxon>
        <taxon>Pseudomonadati</taxon>
        <taxon>Bacteroidota</taxon>
        <taxon>Bacteroidia</taxon>
        <taxon>Bacteroidales</taxon>
        <taxon>Rikenellaceae</taxon>
        <taxon>Alistipes</taxon>
    </lineage>
</organism>
<keyword evidence="1" id="KW-0540">Nuclease</keyword>
<evidence type="ECO:0000256" key="7">
    <source>
        <dbReference type="SAM" id="SignalP"/>
    </source>
</evidence>
<evidence type="ECO:0000256" key="1">
    <source>
        <dbReference type="ARBA" id="ARBA00022722"/>
    </source>
</evidence>
<dbReference type="InterPro" id="IPR008947">
    <property type="entry name" value="PLipase_C/P1_nuclease_dom_sf"/>
</dbReference>
<evidence type="ECO:0000256" key="4">
    <source>
        <dbReference type="ARBA" id="ARBA00022801"/>
    </source>
</evidence>
<dbReference type="RefSeq" id="WP_010259574.1">
    <property type="nucleotide sequence ID" value="NZ_CAEG01000002.1"/>
</dbReference>
<dbReference type="Gene3D" id="1.10.575.10">
    <property type="entry name" value="P1 Nuclease"/>
    <property type="match status" value="1"/>
</dbReference>
<dbReference type="PANTHER" id="PTHR33146:SF26">
    <property type="entry name" value="ENDONUCLEASE 4"/>
    <property type="match status" value="1"/>
</dbReference>
<keyword evidence="7" id="KW-0732">Signal</keyword>
<dbReference type="AlphaFoldDB" id="A0A1H3XRG1"/>
<dbReference type="GO" id="GO:0003676">
    <property type="term" value="F:nucleic acid binding"/>
    <property type="evidence" value="ECO:0007669"/>
    <property type="project" value="InterPro"/>
</dbReference>
<evidence type="ECO:0000256" key="5">
    <source>
        <dbReference type="ARBA" id="ARBA00023157"/>
    </source>
</evidence>
<evidence type="ECO:0000256" key="6">
    <source>
        <dbReference type="ARBA" id="ARBA00023180"/>
    </source>
</evidence>
<dbReference type="GO" id="GO:0004519">
    <property type="term" value="F:endonuclease activity"/>
    <property type="evidence" value="ECO:0007669"/>
    <property type="project" value="UniProtKB-KW"/>
</dbReference>
<dbReference type="SUPFAM" id="SSF48537">
    <property type="entry name" value="Phospholipase C/P1 nuclease"/>
    <property type="match status" value="1"/>
</dbReference>
<dbReference type="STRING" id="1033731.SAMN05444145_101308"/>
<dbReference type="PANTHER" id="PTHR33146">
    <property type="entry name" value="ENDONUCLEASE 4"/>
    <property type="match status" value="1"/>
</dbReference>
<feature type="signal peptide" evidence="7">
    <location>
        <begin position="1"/>
        <end position="19"/>
    </location>
</feature>
<dbReference type="EMBL" id="FNRI01000001">
    <property type="protein sequence ID" value="SEA02087.1"/>
    <property type="molecule type" value="Genomic_DNA"/>
</dbReference>
<dbReference type="Pfam" id="PF02265">
    <property type="entry name" value="S1-P1_nuclease"/>
    <property type="match status" value="1"/>
</dbReference>
<keyword evidence="2" id="KW-0479">Metal-binding</keyword>
<evidence type="ECO:0000256" key="3">
    <source>
        <dbReference type="ARBA" id="ARBA00022759"/>
    </source>
</evidence>
<protein>
    <submittedName>
        <fullName evidence="8">S1/P1 Nuclease</fullName>
    </submittedName>
</protein>
<dbReference type="OrthoDB" id="267579at2"/>
<feature type="chain" id="PRO_5010241871" evidence="7">
    <location>
        <begin position="20"/>
        <end position="256"/>
    </location>
</feature>
<keyword evidence="5" id="KW-1015">Disulfide bond</keyword>
<sequence>MKNYLLLGLCLLFARGAFAWGQKGHDVTAYIAERHLTPEAAEKVHKALGGYSPVYFANWLDFASHWPEYAYTKTWHYLNVDEGETTETMPKNPKGDVLKAVTEITEKLKSGKLTPDEETLNLKMLIHLVGDMHCPMHLGRLSDLGGNRRPVRFFNRETSLHSVWDTNLPEAVHNWSYTEWKEQIDRLSDDEAAEITAGEPADWVKETHDICKEIYASSPEGTKIEYDYIFKYTPVIEKQFLRGGHRLARLLNEIYQ</sequence>
<gene>
    <name evidence="8" type="ORF">SAMN05444145_101308</name>
</gene>
<keyword evidence="3" id="KW-0255">Endonuclease</keyword>
<dbReference type="Proteomes" id="UP000183253">
    <property type="component" value="Unassembled WGS sequence"/>
</dbReference>
<keyword evidence="6" id="KW-0325">Glycoprotein</keyword>
<evidence type="ECO:0000256" key="2">
    <source>
        <dbReference type="ARBA" id="ARBA00022723"/>
    </source>
</evidence>
<proteinExistence type="predicted"/>
<name>A0A1H3XRG1_9BACT</name>
<keyword evidence="4" id="KW-0378">Hydrolase</keyword>
<dbReference type="GO" id="GO:0016788">
    <property type="term" value="F:hydrolase activity, acting on ester bonds"/>
    <property type="evidence" value="ECO:0007669"/>
    <property type="project" value="InterPro"/>
</dbReference>
<keyword evidence="9" id="KW-1185">Reference proteome</keyword>
<reference evidence="8 9" key="1">
    <citation type="submission" date="2016-10" db="EMBL/GenBank/DDBJ databases">
        <authorList>
            <person name="de Groot N.N."/>
        </authorList>
    </citation>
    <scope>NUCLEOTIDE SEQUENCE [LARGE SCALE GENOMIC DNA]</scope>
    <source>
        <strain evidence="8 9">DSM 25383</strain>
    </source>
</reference>
<accession>A0A1H3XRG1</accession>
<dbReference type="GO" id="GO:0046872">
    <property type="term" value="F:metal ion binding"/>
    <property type="evidence" value="ECO:0007669"/>
    <property type="project" value="UniProtKB-KW"/>
</dbReference>
<dbReference type="CDD" id="cd11010">
    <property type="entry name" value="S1-P1_nuclease"/>
    <property type="match status" value="1"/>
</dbReference>
<dbReference type="InterPro" id="IPR003154">
    <property type="entry name" value="S1/P1nuclease"/>
</dbReference>
<evidence type="ECO:0000313" key="9">
    <source>
        <dbReference type="Proteomes" id="UP000183253"/>
    </source>
</evidence>